<name>A0A6I4W3G8_9BACL</name>
<dbReference type="RefSeq" id="WP_160802675.1">
    <property type="nucleotide sequence ID" value="NZ_WUUL01000013.1"/>
</dbReference>
<accession>A0A6I4W3G8</accession>
<organism evidence="1 2">
    <name type="scientific">Shimazuella alba</name>
    <dbReference type="NCBI Taxonomy" id="2690964"/>
    <lineage>
        <taxon>Bacteria</taxon>
        <taxon>Bacillati</taxon>
        <taxon>Bacillota</taxon>
        <taxon>Bacilli</taxon>
        <taxon>Bacillales</taxon>
        <taxon>Thermoactinomycetaceae</taxon>
        <taxon>Shimazuella</taxon>
    </lineage>
</organism>
<protein>
    <submittedName>
        <fullName evidence="1">Uncharacterized protein</fullName>
    </submittedName>
</protein>
<evidence type="ECO:0000313" key="2">
    <source>
        <dbReference type="Proteomes" id="UP000430692"/>
    </source>
</evidence>
<dbReference type="EMBL" id="WUUL01000013">
    <property type="protein sequence ID" value="MXQ55324.1"/>
    <property type="molecule type" value="Genomic_DNA"/>
</dbReference>
<gene>
    <name evidence="1" type="ORF">GSM42_16700</name>
</gene>
<reference evidence="1 2" key="1">
    <citation type="submission" date="2019-12" db="EMBL/GenBank/DDBJ databases">
        <title>Whole-genome analyses of novel actinobacteria.</title>
        <authorList>
            <person name="Sahin N."/>
            <person name="Saygin H."/>
        </authorList>
    </citation>
    <scope>NUCLEOTIDE SEQUENCE [LARGE SCALE GENOMIC DNA]</scope>
    <source>
        <strain evidence="1 2">KC615</strain>
    </source>
</reference>
<dbReference type="AlphaFoldDB" id="A0A6I4W3G8"/>
<dbReference type="Proteomes" id="UP000430692">
    <property type="component" value="Unassembled WGS sequence"/>
</dbReference>
<keyword evidence="2" id="KW-1185">Reference proteome</keyword>
<sequence>MSASVAALAKSIKDLPRIFQVGGKQELEKMKLVQEHLENMLGRKIRIHPCQDSVDADNLHALLEGSIREIRASSILIADAAHQKHSARFAKLLESDSRFRWVRIYHPKGSSRFTIGVAIERLAEVCQQKNPSANEMKVALQNFQRNLAELIKTTLVFVL</sequence>
<comment type="caution">
    <text evidence="1">The sequence shown here is derived from an EMBL/GenBank/DDBJ whole genome shotgun (WGS) entry which is preliminary data.</text>
</comment>
<proteinExistence type="predicted"/>
<evidence type="ECO:0000313" key="1">
    <source>
        <dbReference type="EMBL" id="MXQ55324.1"/>
    </source>
</evidence>